<proteinExistence type="predicted"/>
<dbReference type="Proteomes" id="UP000236291">
    <property type="component" value="Unassembled WGS sequence"/>
</dbReference>
<comment type="caution">
    <text evidence="1">The sequence shown here is derived from an EMBL/GenBank/DDBJ whole genome shotgun (WGS) entry which is preliminary data.</text>
</comment>
<organism evidence="1 2">
    <name type="scientific">Trifolium pratense</name>
    <name type="common">Red clover</name>
    <dbReference type="NCBI Taxonomy" id="57577"/>
    <lineage>
        <taxon>Eukaryota</taxon>
        <taxon>Viridiplantae</taxon>
        <taxon>Streptophyta</taxon>
        <taxon>Embryophyta</taxon>
        <taxon>Tracheophyta</taxon>
        <taxon>Spermatophyta</taxon>
        <taxon>Magnoliopsida</taxon>
        <taxon>eudicotyledons</taxon>
        <taxon>Gunneridae</taxon>
        <taxon>Pentapetalae</taxon>
        <taxon>rosids</taxon>
        <taxon>fabids</taxon>
        <taxon>Fabales</taxon>
        <taxon>Fabaceae</taxon>
        <taxon>Papilionoideae</taxon>
        <taxon>50 kb inversion clade</taxon>
        <taxon>NPAAA clade</taxon>
        <taxon>Hologalegina</taxon>
        <taxon>IRL clade</taxon>
        <taxon>Trifolieae</taxon>
        <taxon>Trifolium</taxon>
    </lineage>
</organism>
<evidence type="ECO:0000313" key="1">
    <source>
        <dbReference type="EMBL" id="PNX66299.1"/>
    </source>
</evidence>
<evidence type="ECO:0000313" key="2">
    <source>
        <dbReference type="Proteomes" id="UP000236291"/>
    </source>
</evidence>
<feature type="non-terminal residue" evidence="1">
    <location>
        <position position="1"/>
    </location>
</feature>
<reference evidence="1 2" key="1">
    <citation type="journal article" date="2014" name="Am. J. Bot.">
        <title>Genome assembly and annotation for red clover (Trifolium pratense; Fabaceae).</title>
        <authorList>
            <person name="Istvanek J."/>
            <person name="Jaros M."/>
            <person name="Krenek A."/>
            <person name="Repkova J."/>
        </authorList>
    </citation>
    <scope>NUCLEOTIDE SEQUENCE [LARGE SCALE GENOMIC DNA]</scope>
    <source>
        <strain evidence="2">cv. Tatra</strain>
        <tissue evidence="1">Young leaves</tissue>
    </source>
</reference>
<protein>
    <submittedName>
        <fullName evidence="1">Uncharacterized protein</fullName>
    </submittedName>
</protein>
<gene>
    <name evidence="1" type="ORF">L195_g062995</name>
</gene>
<name>A0A2K3KJ54_TRIPR</name>
<dbReference type="AlphaFoldDB" id="A0A2K3KJ54"/>
<reference evidence="1 2" key="2">
    <citation type="journal article" date="2017" name="Front. Plant Sci.">
        <title>Gene Classification and Mining of Molecular Markers Useful in Red Clover (Trifolium pratense) Breeding.</title>
        <authorList>
            <person name="Istvanek J."/>
            <person name="Dluhosova J."/>
            <person name="Dluhos P."/>
            <person name="Patkova L."/>
            <person name="Nedelnik J."/>
            <person name="Repkova J."/>
        </authorList>
    </citation>
    <scope>NUCLEOTIDE SEQUENCE [LARGE SCALE GENOMIC DNA]</scope>
    <source>
        <strain evidence="2">cv. Tatra</strain>
        <tissue evidence="1">Young leaves</tissue>
    </source>
</reference>
<accession>A0A2K3KJ54</accession>
<sequence length="37" mass="4023">GGAEAILHSVNRVMSVRHGDGSLAKLTRFFECIQHGK</sequence>
<dbReference type="EMBL" id="ASHM01191712">
    <property type="protein sequence ID" value="PNX66299.1"/>
    <property type="molecule type" value="Genomic_DNA"/>
</dbReference>